<evidence type="ECO:0000313" key="1">
    <source>
        <dbReference type="EMBL" id="EYF02074.1"/>
    </source>
</evidence>
<protein>
    <submittedName>
        <fullName evidence="1">Uncharacterized protein</fullName>
    </submittedName>
</protein>
<evidence type="ECO:0000313" key="2">
    <source>
        <dbReference type="Proteomes" id="UP000019678"/>
    </source>
</evidence>
<dbReference type="Proteomes" id="UP000019678">
    <property type="component" value="Unassembled WGS sequence"/>
</dbReference>
<gene>
    <name evidence="1" type="ORF">CAP_7553</name>
</gene>
<dbReference type="STRING" id="1192034.CAP_7553"/>
<keyword evidence="2" id="KW-1185">Reference proteome</keyword>
<accession>A0A017SYN6</accession>
<reference evidence="1 2" key="1">
    <citation type="submission" date="2013-05" db="EMBL/GenBank/DDBJ databases">
        <title>Genome assembly of Chondromyces apiculatus DSM 436.</title>
        <authorList>
            <person name="Sharma G."/>
            <person name="Khatri I."/>
            <person name="Kaur C."/>
            <person name="Mayilraj S."/>
            <person name="Subramanian S."/>
        </authorList>
    </citation>
    <scope>NUCLEOTIDE SEQUENCE [LARGE SCALE GENOMIC DNA]</scope>
    <source>
        <strain evidence="1 2">DSM 436</strain>
    </source>
</reference>
<organism evidence="1 2">
    <name type="scientific">Chondromyces apiculatus DSM 436</name>
    <dbReference type="NCBI Taxonomy" id="1192034"/>
    <lineage>
        <taxon>Bacteria</taxon>
        <taxon>Pseudomonadati</taxon>
        <taxon>Myxococcota</taxon>
        <taxon>Polyangia</taxon>
        <taxon>Polyangiales</taxon>
        <taxon>Polyangiaceae</taxon>
        <taxon>Chondromyces</taxon>
    </lineage>
</organism>
<name>A0A017SYN6_9BACT</name>
<sequence length="190" mass="21815">MGQADLFAKQTFAEETERVTHGAVVWVDPPEIRLETVRSDGFLVVRRSDQLPHLPAPWSAASGHDEVRVEVKMPGDHLGMSEVERALLRRQARQVQRVEEHEPRWPGDEPLWMVAPHLPAWLWQVRSPERFAPGCYRIAPLGHWLVGIAANELPLEEALLPFLVARSGRARDEFILWVADRKPLDWVFRC</sequence>
<dbReference type="EMBL" id="ASRX01000067">
    <property type="protein sequence ID" value="EYF02074.1"/>
    <property type="molecule type" value="Genomic_DNA"/>
</dbReference>
<proteinExistence type="predicted"/>
<dbReference type="AlphaFoldDB" id="A0A017SYN6"/>
<comment type="caution">
    <text evidence="1">The sequence shown here is derived from an EMBL/GenBank/DDBJ whole genome shotgun (WGS) entry which is preliminary data.</text>
</comment>
<dbReference type="RefSeq" id="WP_231511834.1">
    <property type="nucleotide sequence ID" value="NZ_ASRX01000067.1"/>
</dbReference>